<dbReference type="OrthoDB" id="9794483at2"/>
<comment type="domain">
    <text evidence="6">Has an N-terminal Jag-N domain and 2 RNA-binding domains (KH and R3H).</text>
</comment>
<evidence type="ECO:0000256" key="1">
    <source>
        <dbReference type="ARBA" id="ARBA00022490"/>
    </source>
</evidence>
<sequence>MNNYIFEAEGKTKGEAEEYSLETLRLQPGDLRFEVVDSGKSGFLGITQKKPAVVRAFVANNDIPSEKIIHGVIITILKKMGIPAEVVGMGDVDGKIYVELTSKESGLIIGKRGGTLDSLQFLLNLMVDPKIRHNRKIVLDIESYRDKRELSLIRLAKSVAASVIKSGRSKLLDPMNPFERRIVHMAIQEDERVFTRSEGNGTFKRVRVISAKEKHKYKDLEDPSKKGLPVEDFADGVDQEDLD</sequence>
<keyword evidence="5 6" id="KW-0961">Cell wall biogenesis/degradation</keyword>
<dbReference type="Pfam" id="PF01424">
    <property type="entry name" value="R3H"/>
    <property type="match status" value="1"/>
</dbReference>
<dbReference type="PANTHER" id="PTHR35800:SF1">
    <property type="entry name" value="RNA-BINDING PROTEIN KHPB"/>
    <property type="match status" value="1"/>
</dbReference>
<dbReference type="InterPro" id="IPR039247">
    <property type="entry name" value="KhpB"/>
</dbReference>
<dbReference type="InterPro" id="IPR032782">
    <property type="entry name" value="KhpB_N"/>
</dbReference>
<dbReference type="Pfam" id="PF13083">
    <property type="entry name" value="KH_KhpA-B"/>
    <property type="match status" value="1"/>
</dbReference>
<comment type="function">
    <text evidence="6">A probable RNA chaperone. Forms a complex with KhpA which binds to cellular RNA and controls its expression. Plays a role in peptidoglycan (PG) homeostasis and cell length regulation.</text>
</comment>
<keyword evidence="3 6" id="KW-0133">Cell shape</keyword>
<dbReference type="Proteomes" id="UP000297891">
    <property type="component" value="Unassembled WGS sequence"/>
</dbReference>
<proteinExistence type="inferred from homology"/>
<evidence type="ECO:0000313" key="10">
    <source>
        <dbReference type="Proteomes" id="UP000297891"/>
    </source>
</evidence>
<dbReference type="InterPro" id="IPR015946">
    <property type="entry name" value="KH_dom-like_a/b"/>
</dbReference>
<evidence type="ECO:0000256" key="2">
    <source>
        <dbReference type="ARBA" id="ARBA00022884"/>
    </source>
</evidence>
<dbReference type="Gene3D" id="3.30.30.80">
    <property type="entry name" value="probable RNA-binding protein from clostridium symbiosum atcc 14940"/>
    <property type="match status" value="1"/>
</dbReference>
<dbReference type="Gene3D" id="3.30.300.20">
    <property type="match status" value="1"/>
</dbReference>
<dbReference type="CDD" id="cd02414">
    <property type="entry name" value="KH-II_Jag"/>
    <property type="match status" value="1"/>
</dbReference>
<dbReference type="GO" id="GO:0003723">
    <property type="term" value="F:RNA binding"/>
    <property type="evidence" value="ECO:0007669"/>
    <property type="project" value="UniProtKB-UniRule"/>
</dbReference>
<keyword evidence="2 6" id="KW-0694">RNA-binding</keyword>
<evidence type="ECO:0000256" key="6">
    <source>
        <dbReference type="HAMAP-Rule" id="MF_00867"/>
    </source>
</evidence>
<dbReference type="EMBL" id="RQFP01000001">
    <property type="protein sequence ID" value="TGK96390.1"/>
    <property type="molecule type" value="Genomic_DNA"/>
</dbReference>
<dbReference type="RefSeq" id="WP_100789578.1">
    <property type="nucleotide sequence ID" value="NZ_NPDQ01000002.1"/>
</dbReference>
<evidence type="ECO:0000256" key="4">
    <source>
        <dbReference type="ARBA" id="ARBA00023186"/>
    </source>
</evidence>
<protein>
    <recommendedName>
        <fullName evidence="6">RNA-binding protein KhpB</fullName>
    </recommendedName>
    <alternativeName>
        <fullName evidence="6">RNA-binding protein EloR</fullName>
    </alternativeName>
</protein>
<feature type="region of interest" description="Jag_N domain" evidence="6">
    <location>
        <begin position="7"/>
        <end position="57"/>
    </location>
</feature>
<dbReference type="CDD" id="cd02644">
    <property type="entry name" value="R3H_jag"/>
    <property type="match status" value="1"/>
</dbReference>
<comment type="subunit">
    <text evidence="6">Forms a complex with KhpA.</text>
</comment>
<dbReference type="GO" id="GO:0005737">
    <property type="term" value="C:cytoplasm"/>
    <property type="evidence" value="ECO:0007669"/>
    <property type="project" value="UniProtKB-SubCell"/>
</dbReference>
<dbReference type="GO" id="GO:0009252">
    <property type="term" value="P:peptidoglycan biosynthetic process"/>
    <property type="evidence" value="ECO:0007669"/>
    <property type="project" value="UniProtKB-UniRule"/>
</dbReference>
<dbReference type="InterPro" id="IPR034079">
    <property type="entry name" value="R3H_KhpB"/>
</dbReference>
<feature type="compositionally biased region" description="Basic and acidic residues" evidence="7">
    <location>
        <begin position="217"/>
        <end position="229"/>
    </location>
</feature>
<dbReference type="NCBIfam" id="NF041568">
    <property type="entry name" value="Jag_EloR"/>
    <property type="match status" value="1"/>
</dbReference>
<comment type="caution">
    <text evidence="9">The sequence shown here is derived from an EMBL/GenBank/DDBJ whole genome shotgun (WGS) entry which is preliminary data.</text>
</comment>
<comment type="similarity">
    <text evidence="6">Belongs to the KhpB RNA-binding protein family.</text>
</comment>
<dbReference type="InterPro" id="IPR001374">
    <property type="entry name" value="R3H_dom"/>
</dbReference>
<dbReference type="SMART" id="SM00393">
    <property type="entry name" value="R3H"/>
    <property type="match status" value="1"/>
</dbReference>
<comment type="subcellular location">
    <subcellularLocation>
        <location evidence="6">Cytoplasm</location>
    </subcellularLocation>
</comment>
<dbReference type="AlphaFoldDB" id="A0A2M9Y3Z3"/>
<feature type="domain" description="R3H" evidence="8">
    <location>
        <begin position="146"/>
        <end position="212"/>
    </location>
</feature>
<name>A0A2M9Y3Z3_9LEPT</name>
<evidence type="ECO:0000256" key="3">
    <source>
        <dbReference type="ARBA" id="ARBA00022960"/>
    </source>
</evidence>
<evidence type="ECO:0000256" key="7">
    <source>
        <dbReference type="SAM" id="MobiDB-lite"/>
    </source>
</evidence>
<gene>
    <name evidence="6" type="primary">khpB</name>
    <name evidence="6" type="synonym">eloR</name>
    <name evidence="9" type="ORF">EHQ30_07235</name>
</gene>
<keyword evidence="1 6" id="KW-0963">Cytoplasm</keyword>
<evidence type="ECO:0000256" key="5">
    <source>
        <dbReference type="ARBA" id="ARBA00023316"/>
    </source>
</evidence>
<feature type="region of interest" description="Disordered" evidence="7">
    <location>
        <begin position="217"/>
        <end position="243"/>
    </location>
</feature>
<dbReference type="PROSITE" id="PS51061">
    <property type="entry name" value="R3H"/>
    <property type="match status" value="1"/>
</dbReference>
<dbReference type="HAMAP" id="MF_00867">
    <property type="entry name" value="KhpB"/>
    <property type="match status" value="1"/>
</dbReference>
<evidence type="ECO:0000259" key="8">
    <source>
        <dbReference type="PROSITE" id="PS51061"/>
    </source>
</evidence>
<feature type="compositionally biased region" description="Acidic residues" evidence="7">
    <location>
        <begin position="232"/>
        <end position="243"/>
    </location>
</feature>
<dbReference type="GO" id="GO:0008360">
    <property type="term" value="P:regulation of cell shape"/>
    <property type="evidence" value="ECO:0007669"/>
    <property type="project" value="UniProtKB-KW"/>
</dbReference>
<keyword evidence="4 6" id="KW-0143">Chaperone</keyword>
<dbReference type="InterPro" id="IPR038247">
    <property type="entry name" value="Jag_N_dom_sf"/>
</dbReference>
<evidence type="ECO:0000313" key="9">
    <source>
        <dbReference type="EMBL" id="TGK96390.1"/>
    </source>
</evidence>
<dbReference type="SMART" id="SM01245">
    <property type="entry name" value="Jag_N"/>
    <property type="match status" value="1"/>
</dbReference>
<dbReference type="InterPro" id="IPR036867">
    <property type="entry name" value="R3H_dom_sf"/>
</dbReference>
<accession>A0A2M9Y3Z3</accession>
<keyword evidence="10" id="KW-1185">Reference proteome</keyword>
<reference evidence="9" key="1">
    <citation type="journal article" date="2019" name="PLoS Negl. Trop. Dis.">
        <title>Revisiting the worldwide diversity of Leptospira species in the environment.</title>
        <authorList>
            <person name="Vincent A.T."/>
            <person name="Schiettekatte O."/>
            <person name="Bourhy P."/>
            <person name="Veyrier F.J."/>
            <person name="Picardeau M."/>
        </authorList>
    </citation>
    <scope>NUCLEOTIDE SEQUENCE [LARGE SCALE GENOMIC DNA]</scope>
    <source>
        <strain evidence="9">201800277</strain>
    </source>
</reference>
<dbReference type="GO" id="GO:0071555">
    <property type="term" value="P:cell wall organization"/>
    <property type="evidence" value="ECO:0007669"/>
    <property type="project" value="UniProtKB-KW"/>
</dbReference>
<dbReference type="InterPro" id="IPR038008">
    <property type="entry name" value="Jag_KH"/>
</dbReference>
<dbReference type="PANTHER" id="PTHR35800">
    <property type="entry name" value="PROTEIN JAG"/>
    <property type="match status" value="1"/>
</dbReference>
<dbReference type="Gene3D" id="3.30.1370.50">
    <property type="entry name" value="R3H-like domain"/>
    <property type="match status" value="1"/>
</dbReference>
<dbReference type="Pfam" id="PF14804">
    <property type="entry name" value="Jag_N"/>
    <property type="match status" value="1"/>
</dbReference>
<dbReference type="SUPFAM" id="SSF82708">
    <property type="entry name" value="R3H domain"/>
    <property type="match status" value="1"/>
</dbReference>
<organism evidence="9 10">
    <name type="scientific">Leptospira brenneri</name>
    <dbReference type="NCBI Taxonomy" id="2023182"/>
    <lineage>
        <taxon>Bacteria</taxon>
        <taxon>Pseudomonadati</taxon>
        <taxon>Spirochaetota</taxon>
        <taxon>Spirochaetia</taxon>
        <taxon>Leptospirales</taxon>
        <taxon>Leptospiraceae</taxon>
        <taxon>Leptospira</taxon>
    </lineage>
</organism>